<dbReference type="Pfam" id="PF02571">
    <property type="entry name" value="CbiJ"/>
    <property type="match status" value="1"/>
</dbReference>
<keyword evidence="2" id="KW-0169">Cobalamin biosynthesis</keyword>
<evidence type="ECO:0000313" key="4">
    <source>
        <dbReference type="EMBL" id="PRY64042.1"/>
    </source>
</evidence>
<comment type="caution">
    <text evidence="4">The sequence shown here is derived from an EMBL/GenBank/DDBJ whole genome shotgun (WGS) entry which is preliminary data.</text>
</comment>
<gene>
    <name evidence="4" type="ORF">B0H98_107187</name>
</gene>
<organism evidence="4 5">
    <name type="scientific">Vreelandella songnenensis</name>
    <dbReference type="NCBI Taxonomy" id="1176243"/>
    <lineage>
        <taxon>Bacteria</taxon>
        <taxon>Pseudomonadati</taxon>
        <taxon>Pseudomonadota</taxon>
        <taxon>Gammaproteobacteria</taxon>
        <taxon>Oceanospirillales</taxon>
        <taxon>Halomonadaceae</taxon>
        <taxon>Vreelandella</taxon>
    </lineage>
</organism>
<sequence>MINVLILGGTSEASALACAISKRGIAAIFSYAGRVKAPKAQPLPTRVGGFGGAEGLAAFITQQRITHIVDATHPFASQMSLNVLAAARQTGVPAIALTRPAWRRGAHDDWQHVASIEAAASALEGPPQRVLLAIGRMHLAAFTARPQHHYVLRLVDAPTAPQPLAHFTTTVDRGPFTLEGDLALLKHQRIERIVCKNAGGDGARAKLDAARALGVPVIMVDRPQLPARLEVHGVDEVLAWLDDSRR</sequence>
<dbReference type="PANTHER" id="PTHR36925:SF1">
    <property type="entry name" value="COBALT-PRECORRIN-6A REDUCTASE"/>
    <property type="match status" value="1"/>
</dbReference>
<dbReference type="OrthoDB" id="5183775at2"/>
<dbReference type="RefSeq" id="WP_106375443.1">
    <property type="nucleotide sequence ID" value="NZ_PVTK01000007.1"/>
</dbReference>
<name>A0A2T0V1I7_9GAMM</name>
<dbReference type="AlphaFoldDB" id="A0A2T0V1I7"/>
<dbReference type="GO" id="GO:0016994">
    <property type="term" value="F:precorrin-6A reductase activity"/>
    <property type="evidence" value="ECO:0007669"/>
    <property type="project" value="InterPro"/>
</dbReference>
<dbReference type="EMBL" id="PVTK01000007">
    <property type="protein sequence ID" value="PRY64042.1"/>
    <property type="molecule type" value="Genomic_DNA"/>
</dbReference>
<proteinExistence type="predicted"/>
<keyword evidence="3" id="KW-0560">Oxidoreductase</keyword>
<evidence type="ECO:0000256" key="1">
    <source>
        <dbReference type="ARBA" id="ARBA00004953"/>
    </source>
</evidence>
<dbReference type="NCBIfam" id="NF005968">
    <property type="entry name" value="PRK08057.1-2"/>
    <property type="match status" value="1"/>
</dbReference>
<dbReference type="PROSITE" id="PS51014">
    <property type="entry name" value="COBK_CBIJ"/>
    <property type="match status" value="1"/>
</dbReference>
<evidence type="ECO:0000313" key="5">
    <source>
        <dbReference type="Proteomes" id="UP000237647"/>
    </source>
</evidence>
<dbReference type="GO" id="GO:0009236">
    <property type="term" value="P:cobalamin biosynthetic process"/>
    <property type="evidence" value="ECO:0007669"/>
    <property type="project" value="UniProtKB-UniPathway"/>
</dbReference>
<dbReference type="InterPro" id="IPR003723">
    <property type="entry name" value="Precorrin-6x_reduct"/>
</dbReference>
<dbReference type="PANTHER" id="PTHR36925">
    <property type="entry name" value="COBALT-PRECORRIN-6A REDUCTASE"/>
    <property type="match status" value="1"/>
</dbReference>
<protein>
    <submittedName>
        <fullName evidence="4">Precorrin-6A reductase</fullName>
    </submittedName>
</protein>
<accession>A0A2T0V1I7</accession>
<reference evidence="4 5" key="1">
    <citation type="submission" date="2018-03" db="EMBL/GenBank/DDBJ databases">
        <title>Genomic Encyclopedia of Type Strains, Phase III (KMG-III): the genomes of soil and plant-associated and newly described type strains.</title>
        <authorList>
            <person name="Whitman W."/>
        </authorList>
    </citation>
    <scope>NUCLEOTIDE SEQUENCE [LARGE SCALE GENOMIC DNA]</scope>
    <source>
        <strain evidence="4 5">CGMCC 1.12152</strain>
    </source>
</reference>
<comment type="pathway">
    <text evidence="1">Cofactor biosynthesis; adenosylcobalamin biosynthesis.</text>
</comment>
<dbReference type="NCBIfam" id="TIGR00715">
    <property type="entry name" value="precor6x_red"/>
    <property type="match status" value="1"/>
</dbReference>
<dbReference type="Proteomes" id="UP000237647">
    <property type="component" value="Unassembled WGS sequence"/>
</dbReference>
<dbReference type="UniPathway" id="UPA00148"/>
<keyword evidence="5" id="KW-1185">Reference proteome</keyword>
<evidence type="ECO:0000256" key="3">
    <source>
        <dbReference type="ARBA" id="ARBA00023002"/>
    </source>
</evidence>
<evidence type="ECO:0000256" key="2">
    <source>
        <dbReference type="ARBA" id="ARBA00022573"/>
    </source>
</evidence>